<dbReference type="KEGG" id="saca:FFV09_11355"/>
<feature type="chain" id="PRO_5021499940" evidence="1">
    <location>
        <begin position="18"/>
        <end position="688"/>
    </location>
</feature>
<feature type="domain" description="SLH" evidence="2">
    <location>
        <begin position="485"/>
        <end position="543"/>
    </location>
</feature>
<dbReference type="PANTHER" id="PTHR46825:SF9">
    <property type="entry name" value="BETA-LACTAMASE-RELATED DOMAIN-CONTAINING PROTEIN"/>
    <property type="match status" value="1"/>
</dbReference>
<dbReference type="SUPFAM" id="SSF56601">
    <property type="entry name" value="beta-lactamase/transpeptidase-like"/>
    <property type="match status" value="1"/>
</dbReference>
<keyword evidence="1" id="KW-0732">Signal</keyword>
<dbReference type="GO" id="GO:0016787">
    <property type="term" value="F:hydrolase activity"/>
    <property type="evidence" value="ECO:0007669"/>
    <property type="project" value="UniProtKB-KW"/>
</dbReference>
<dbReference type="Proteomes" id="UP000316968">
    <property type="component" value="Chromosome"/>
</dbReference>
<protein>
    <submittedName>
        <fullName evidence="3">Serine hydrolase</fullName>
    </submittedName>
</protein>
<feature type="signal peptide" evidence="1">
    <location>
        <begin position="1"/>
        <end position="17"/>
    </location>
</feature>
<sequence length="688" mass="74096">MASALALTLLPPTLSYAAETPTASASAAARDTALTSSSVTAFLDEFFALEEIQELAPGAAVVVVKNGRVLAEKGYGYADVDSKRRVDPKKDVFRMASVSKTFTAAAVMQLVEQGKLSLDADIRTYLGGITFENPFAEPVTVADLLTHRSGFKIQDAREEDLNPAKGQSVSMEDYIAKYMPDVVREPGTAYMYDNFAFLLLGYIVQQASGTPYETYMERNVFAPLNMGSTDFTLTADLRKRSATGYAAEETIKPYPVSESFMPQGGMLSTADDIAKFMTAFLNEGKTASGAQLLKADSVAAMSEYRSAIHPLLPDSTYGFESASQLPGAGSSSKVITKGGDVPGASSLMFLIPEQDTGVFVVYNQNGALREQLYAAFIYRFFPQYAAEATFPAFAAESPEQLERYAGLYKDLRVESVVSKVGPGSRGRMVISDPLTGERALRQVAPGLFMDANKMLVAFKTAADGSVSYLKEPYLNPMGYEQKGAKPSGFNDIASTHPYAKYILDLQSLGYYPNDPNMAFGPDEAVTRGEYVDMLMRTSAIPLSESKPELKDTVGHPYAAAIQTAYEFGLISGNDKGMFQPDRPITRQEAALIIYNSTGSLYPEELLDSVKLTGKTDKWAVSAVKLVVALGYHGPEVKFSASGAADFQSKKTLTRAENAAINDMLLTSTVTGAASLKDAAQPASEEPAA</sequence>
<dbReference type="InterPro" id="IPR001466">
    <property type="entry name" value="Beta-lactam-related"/>
</dbReference>
<evidence type="ECO:0000313" key="3">
    <source>
        <dbReference type="EMBL" id="QDH23743.1"/>
    </source>
</evidence>
<keyword evidence="4" id="KW-1185">Reference proteome</keyword>
<dbReference type="InterPro" id="IPR001119">
    <property type="entry name" value="SLH_dom"/>
</dbReference>
<dbReference type="AlphaFoldDB" id="A0A4Y6V165"/>
<gene>
    <name evidence="3" type="ORF">FFV09_11355</name>
</gene>
<proteinExistence type="predicted"/>
<dbReference type="PROSITE" id="PS51272">
    <property type="entry name" value="SLH"/>
    <property type="match status" value="2"/>
</dbReference>
<dbReference type="Pfam" id="PF00144">
    <property type="entry name" value="Beta-lactamase"/>
    <property type="match status" value="1"/>
</dbReference>
<reference evidence="3 4" key="1">
    <citation type="submission" date="2019-06" db="EMBL/GenBank/DDBJ databases">
        <title>Saccharibacillus brassicae sp. nov., an endophytic bacterium isolated from Chinese cabbage seeds (Brassica pekinensis).</title>
        <authorList>
            <person name="Jiang L."/>
            <person name="Lee J."/>
            <person name="Kim S.W."/>
        </authorList>
    </citation>
    <scope>NUCLEOTIDE SEQUENCE [LARGE SCALE GENOMIC DNA]</scope>
    <source>
        <strain evidence="4">KCTC 43072 / ATSA2</strain>
    </source>
</reference>
<accession>A0A4Y6V165</accession>
<organism evidence="3 4">
    <name type="scientific">Saccharibacillus brassicae</name>
    <dbReference type="NCBI Taxonomy" id="2583377"/>
    <lineage>
        <taxon>Bacteria</taxon>
        <taxon>Bacillati</taxon>
        <taxon>Bacillota</taxon>
        <taxon>Bacilli</taxon>
        <taxon>Bacillales</taxon>
        <taxon>Paenibacillaceae</taxon>
        <taxon>Saccharibacillus</taxon>
    </lineage>
</organism>
<name>A0A4Y6V165_SACBS</name>
<dbReference type="InterPro" id="IPR050491">
    <property type="entry name" value="AmpC-like"/>
</dbReference>
<dbReference type="PANTHER" id="PTHR46825">
    <property type="entry name" value="D-ALANYL-D-ALANINE-CARBOXYPEPTIDASE/ENDOPEPTIDASE AMPH"/>
    <property type="match status" value="1"/>
</dbReference>
<dbReference type="Gene3D" id="3.40.710.10">
    <property type="entry name" value="DD-peptidase/beta-lactamase superfamily"/>
    <property type="match status" value="1"/>
</dbReference>
<dbReference type="Pfam" id="PF00395">
    <property type="entry name" value="SLH"/>
    <property type="match status" value="2"/>
</dbReference>
<dbReference type="OrthoDB" id="846150at2"/>
<evidence type="ECO:0000259" key="2">
    <source>
        <dbReference type="PROSITE" id="PS51272"/>
    </source>
</evidence>
<evidence type="ECO:0000313" key="4">
    <source>
        <dbReference type="Proteomes" id="UP000316968"/>
    </source>
</evidence>
<dbReference type="EMBL" id="CP041217">
    <property type="protein sequence ID" value="QDH23743.1"/>
    <property type="molecule type" value="Genomic_DNA"/>
</dbReference>
<keyword evidence="3" id="KW-0378">Hydrolase</keyword>
<dbReference type="InterPro" id="IPR012338">
    <property type="entry name" value="Beta-lactam/transpept-like"/>
</dbReference>
<feature type="domain" description="SLH" evidence="2">
    <location>
        <begin position="544"/>
        <end position="607"/>
    </location>
</feature>
<evidence type="ECO:0000256" key="1">
    <source>
        <dbReference type="SAM" id="SignalP"/>
    </source>
</evidence>